<reference evidence="2" key="1">
    <citation type="submission" date="2015-01" db="EMBL/GenBank/DDBJ databases">
        <authorList>
            <person name="MANFREDI Pablo"/>
        </authorList>
    </citation>
    <scope>NUCLEOTIDE SEQUENCE [LARGE SCALE GENOMIC DNA]</scope>
    <source>
        <strain evidence="2">Ccyn2B</strain>
    </source>
</reference>
<evidence type="ECO:0008006" key="3">
    <source>
        <dbReference type="Google" id="ProtNLM"/>
    </source>
</evidence>
<dbReference type="EMBL" id="CDOD01000004">
    <property type="protein sequence ID" value="CEN32731.1"/>
    <property type="molecule type" value="Genomic_DNA"/>
</dbReference>
<evidence type="ECO:0000313" key="2">
    <source>
        <dbReference type="Proteomes" id="UP000038055"/>
    </source>
</evidence>
<accession>A0A0B7GZM9</accession>
<gene>
    <name evidence="1" type="ORF">CCYN2B_120056</name>
</gene>
<keyword evidence="2" id="KW-1185">Reference proteome</keyword>
<protein>
    <recommendedName>
        <fullName evidence="3">Zf-HC2 domain-containing protein</fullName>
    </recommendedName>
</protein>
<sequence>MFSSIIHYLILPCSEISLLIEKKMAGRLSFLEKIRLSSHLRVCRLCKTYHKKVTFLDKSLQNTEINSKKTSFHNSEIQSFKDKMKENLKK</sequence>
<name>A0A0B7GZM9_9FLAO</name>
<dbReference type="AlphaFoldDB" id="A0A0B7GZM9"/>
<organism evidence="1 2">
    <name type="scientific">Capnocytophaga cynodegmi</name>
    <dbReference type="NCBI Taxonomy" id="28189"/>
    <lineage>
        <taxon>Bacteria</taxon>
        <taxon>Pseudomonadati</taxon>
        <taxon>Bacteroidota</taxon>
        <taxon>Flavobacteriia</taxon>
        <taxon>Flavobacteriales</taxon>
        <taxon>Flavobacteriaceae</taxon>
        <taxon>Capnocytophaga</taxon>
    </lineage>
</organism>
<evidence type="ECO:0000313" key="1">
    <source>
        <dbReference type="EMBL" id="CEN32731.1"/>
    </source>
</evidence>
<dbReference type="Proteomes" id="UP000038055">
    <property type="component" value="Unassembled WGS sequence"/>
</dbReference>
<proteinExistence type="predicted"/>